<dbReference type="RefSeq" id="WP_050738523.1">
    <property type="nucleotide sequence ID" value="NZ_LGYO01000004.1"/>
</dbReference>
<protein>
    <recommendedName>
        <fullName evidence="4">Lipoprotein</fullName>
    </recommendedName>
</protein>
<accession>A0A0L6U4A8</accession>
<dbReference type="PROSITE" id="PS51257">
    <property type="entry name" value="PROKAR_LIPOPROTEIN"/>
    <property type="match status" value="1"/>
</dbReference>
<evidence type="ECO:0008006" key="4">
    <source>
        <dbReference type="Google" id="ProtNLM"/>
    </source>
</evidence>
<evidence type="ECO:0000313" key="2">
    <source>
        <dbReference type="EMBL" id="KNZ43336.1"/>
    </source>
</evidence>
<proteinExistence type="predicted"/>
<gene>
    <name evidence="2" type="ORF">AKG39_01135</name>
</gene>
<dbReference type="AlphaFoldDB" id="A0A0L6U4A8"/>
<dbReference type="Proteomes" id="UP000036873">
    <property type="component" value="Unassembled WGS sequence"/>
</dbReference>
<sequence length="178" mass="18965">MKTKAILVSIIVLTTLLVGCTQAPTTDTTDSSDTSTDVVTTASIVDTAAAFENAISAEGTWIIATTKDITIDTPLTLNGTFVTDDNEVKRKIGLYTQDEDRNVTARFVLTAPSLTINSPNASIEHGTFVGDVYVSADNFQLKDATIKGNLYFTTPTAQSTFLMDGTSSVTGVQELVQQ</sequence>
<reference evidence="3" key="1">
    <citation type="submission" date="2015-07" db="EMBL/GenBank/DDBJ databases">
        <title>Draft genome sequence of Acetobacterium bakii DSM 8293, a potential psychrophilic chemical producer through syngas fermentation.</title>
        <authorList>
            <person name="Song Y."/>
            <person name="Hwang S."/>
            <person name="Cho B.-K."/>
        </authorList>
    </citation>
    <scope>NUCLEOTIDE SEQUENCE [LARGE SCALE GENOMIC DNA]</scope>
    <source>
        <strain evidence="3">DSM 8239</strain>
    </source>
</reference>
<dbReference type="OrthoDB" id="2111555at2"/>
<evidence type="ECO:0000313" key="3">
    <source>
        <dbReference type="Proteomes" id="UP000036873"/>
    </source>
</evidence>
<feature type="chain" id="PRO_5005567507" description="Lipoprotein" evidence="1">
    <location>
        <begin position="24"/>
        <end position="178"/>
    </location>
</feature>
<evidence type="ECO:0000256" key="1">
    <source>
        <dbReference type="SAM" id="SignalP"/>
    </source>
</evidence>
<keyword evidence="1" id="KW-0732">Signal</keyword>
<dbReference type="STRING" id="52689.AKG39_01135"/>
<feature type="signal peptide" evidence="1">
    <location>
        <begin position="1"/>
        <end position="23"/>
    </location>
</feature>
<dbReference type="EMBL" id="LGYO01000004">
    <property type="protein sequence ID" value="KNZ43336.1"/>
    <property type="molecule type" value="Genomic_DNA"/>
</dbReference>
<comment type="caution">
    <text evidence="2">The sequence shown here is derived from an EMBL/GenBank/DDBJ whole genome shotgun (WGS) entry which is preliminary data.</text>
</comment>
<name>A0A0L6U4A8_9FIRM</name>
<organism evidence="2 3">
    <name type="scientific">Acetobacterium bakii</name>
    <dbReference type="NCBI Taxonomy" id="52689"/>
    <lineage>
        <taxon>Bacteria</taxon>
        <taxon>Bacillati</taxon>
        <taxon>Bacillota</taxon>
        <taxon>Clostridia</taxon>
        <taxon>Eubacteriales</taxon>
        <taxon>Eubacteriaceae</taxon>
        <taxon>Acetobacterium</taxon>
    </lineage>
</organism>
<keyword evidence="3" id="KW-1185">Reference proteome</keyword>